<protein>
    <submittedName>
        <fullName evidence="1">Unannotated protein</fullName>
    </submittedName>
</protein>
<sequence>MASVISAPLPAYPRAAIIRIDASKDCMRILVLSATIQLARSAPEIITTSTPKCAHREVPDGIAPKRGNAGIE</sequence>
<reference evidence="1" key="1">
    <citation type="submission" date="2020-05" db="EMBL/GenBank/DDBJ databases">
        <authorList>
            <person name="Chiriac C."/>
            <person name="Salcher M."/>
            <person name="Ghai R."/>
            <person name="Kavagutti S V."/>
        </authorList>
    </citation>
    <scope>NUCLEOTIDE SEQUENCE</scope>
</reference>
<dbReference type="EMBL" id="CAEZWQ010000045">
    <property type="protein sequence ID" value="CAB4660610.1"/>
    <property type="molecule type" value="Genomic_DNA"/>
</dbReference>
<accession>A0A6J6LFK9</accession>
<evidence type="ECO:0000313" key="1">
    <source>
        <dbReference type="EMBL" id="CAB4660610.1"/>
    </source>
</evidence>
<organism evidence="1">
    <name type="scientific">freshwater metagenome</name>
    <dbReference type="NCBI Taxonomy" id="449393"/>
    <lineage>
        <taxon>unclassified sequences</taxon>
        <taxon>metagenomes</taxon>
        <taxon>ecological metagenomes</taxon>
    </lineage>
</organism>
<proteinExistence type="predicted"/>
<name>A0A6J6LFK9_9ZZZZ</name>
<gene>
    <name evidence="1" type="ORF">UFOPK2275_00510</name>
</gene>
<dbReference type="AlphaFoldDB" id="A0A6J6LFK9"/>